<dbReference type="InterPro" id="IPR013083">
    <property type="entry name" value="Znf_RING/FYVE/PHD"/>
</dbReference>
<evidence type="ECO:0000256" key="6">
    <source>
        <dbReference type="ARBA" id="ARBA00012251"/>
    </source>
</evidence>
<dbReference type="UniPathway" id="UPA00143"/>
<comment type="similarity">
    <text evidence="5">Belongs to the RBR family. Ariadne subfamily.</text>
</comment>
<dbReference type="PROSITE" id="PS51873">
    <property type="entry name" value="TRIAD"/>
    <property type="match status" value="1"/>
</dbReference>
<comment type="cofactor">
    <cofactor evidence="2">
        <name>Zn(2+)</name>
        <dbReference type="ChEBI" id="CHEBI:29105"/>
    </cofactor>
</comment>
<evidence type="ECO:0000256" key="11">
    <source>
        <dbReference type="ARBA" id="ARBA00022786"/>
    </source>
</evidence>
<comment type="catalytic activity">
    <reaction evidence="1">
        <text>[E2 ubiquitin-conjugating enzyme]-S-ubiquitinyl-L-cysteine + [acceptor protein]-L-lysine = [E2 ubiquitin-conjugating enzyme]-L-cysteine + [acceptor protein]-N(6)-ubiquitinyl-L-lysine.</text>
        <dbReference type="EC" id="2.3.2.31"/>
    </reaction>
</comment>
<evidence type="ECO:0000256" key="13">
    <source>
        <dbReference type="PROSITE-ProRule" id="PRU00175"/>
    </source>
</evidence>
<comment type="pathway">
    <text evidence="4">Protein modification; protein ubiquitination.</text>
</comment>
<evidence type="ECO:0000256" key="14">
    <source>
        <dbReference type="SAM" id="MobiDB-lite"/>
    </source>
</evidence>
<feature type="region of interest" description="Disordered" evidence="14">
    <location>
        <begin position="508"/>
        <end position="530"/>
    </location>
</feature>
<feature type="domain" description="RING-type" evidence="16">
    <location>
        <begin position="125"/>
        <end position="337"/>
    </location>
</feature>
<evidence type="ECO:0000256" key="5">
    <source>
        <dbReference type="ARBA" id="ARBA00005884"/>
    </source>
</evidence>
<dbReference type="EMBL" id="HG994369">
    <property type="protein sequence ID" value="CAF1923921.1"/>
    <property type="molecule type" value="Genomic_DNA"/>
</dbReference>
<evidence type="ECO:0000259" key="16">
    <source>
        <dbReference type="PROSITE" id="PS51873"/>
    </source>
</evidence>
<evidence type="ECO:0000256" key="4">
    <source>
        <dbReference type="ARBA" id="ARBA00004906"/>
    </source>
</evidence>
<accession>A0A816KQ54</accession>
<dbReference type="EC" id="2.3.2.31" evidence="6"/>
<dbReference type="GO" id="GO:0061630">
    <property type="term" value="F:ubiquitin protein ligase activity"/>
    <property type="evidence" value="ECO:0007669"/>
    <property type="project" value="UniProtKB-EC"/>
</dbReference>
<feature type="compositionally biased region" description="Acidic residues" evidence="14">
    <location>
        <begin position="16"/>
        <end position="25"/>
    </location>
</feature>
<feature type="domain" description="RING-type" evidence="15">
    <location>
        <begin position="129"/>
        <end position="180"/>
    </location>
</feature>
<dbReference type="Pfam" id="PF01485">
    <property type="entry name" value="IBR"/>
    <property type="match status" value="1"/>
</dbReference>
<name>A0A816KQ54_BRANA</name>
<keyword evidence="12" id="KW-0862">Zinc</keyword>
<dbReference type="InterPro" id="IPR044066">
    <property type="entry name" value="TRIAD_supradom"/>
</dbReference>
<evidence type="ECO:0000256" key="7">
    <source>
        <dbReference type="ARBA" id="ARBA00022679"/>
    </source>
</evidence>
<dbReference type="Gene3D" id="1.20.120.1750">
    <property type="match status" value="1"/>
</dbReference>
<dbReference type="Pfam" id="PF22191">
    <property type="entry name" value="IBR_1"/>
    <property type="match status" value="1"/>
</dbReference>
<comment type="function">
    <text evidence="3">Might act as an E3 ubiquitin-protein ligase, or as part of E3 complex, which accepts ubiquitin from specific E2 ubiquitin-conjugating enzymes and then transfers it to substrates.</text>
</comment>
<keyword evidence="9" id="KW-0677">Repeat</keyword>
<protein>
    <recommendedName>
        <fullName evidence="6">RBR-type E3 ubiquitin transferase</fullName>
        <ecNumber evidence="6">2.3.2.31</ecNumber>
    </recommendedName>
</protein>
<keyword evidence="11" id="KW-0833">Ubl conjugation pathway</keyword>
<dbReference type="AlphaFoldDB" id="A0A816KQ54"/>
<sequence>MDDSDIKRLGEILITAEEEEEELNTPDEHDHTETSTHQSYVTILKEGDIRSRMKEGDIRSRMKEEIQRVSNTYSISKDDATLLLAHFRWDDIELHKNWSDNAKTVRESVGIFELERPLDLPSDDKNFYCGICFKIHSLERSASVSCGHRVCKFCWRSHINKRINEIADVDWYGTLKCPYCPASFGWDMIESFACEEEKTKYYRYLFRSYVEGSKVIKCCPAKGRSCDVHLTPGSGNFDVLCLCLLSFCWNCSQDTHSPMDCESAAKWLRMNSSDYQDPNWVRENTVPCPRCKLRIRENQDWSLKMRCFPPCNYDFCWRCRGQWTEHGLDLYTCTHDEVSYEETVFGNMAEYAAGRYKDCHEKWMSNESLMQKAKAKLQQLHTDVIPDLSNKQLATVQQLEFIAEAWSQIMECRRVLKWTYAYEYYLGEDQVEKQAFLKLKQDNAEIPLEKLNYHAENQLNMLLDSDGPSENFNRFRSDLTDSTRITRNHYELLVRDLEDGLSNVVGASTSQRARNEDDASGSSSIHDDLF</sequence>
<dbReference type="PANTHER" id="PTHR11685">
    <property type="entry name" value="RBR FAMILY RING FINGER AND IBR DOMAIN-CONTAINING"/>
    <property type="match status" value="1"/>
</dbReference>
<dbReference type="InterPro" id="IPR002867">
    <property type="entry name" value="IBR_dom"/>
</dbReference>
<dbReference type="Gene3D" id="3.30.40.10">
    <property type="entry name" value="Zinc/RING finger domain, C3HC4 (zinc finger)"/>
    <property type="match status" value="1"/>
</dbReference>
<dbReference type="OrthoDB" id="10009520at2759"/>
<keyword evidence="10 13" id="KW-0863">Zinc-finger</keyword>
<feature type="region of interest" description="Disordered" evidence="14">
    <location>
        <begin position="14"/>
        <end position="38"/>
    </location>
</feature>
<evidence type="ECO:0000313" key="17">
    <source>
        <dbReference type="EMBL" id="CAF1923921.1"/>
    </source>
</evidence>
<evidence type="ECO:0000256" key="12">
    <source>
        <dbReference type="ARBA" id="ARBA00022833"/>
    </source>
</evidence>
<dbReference type="Proteomes" id="UP001295469">
    <property type="component" value="Chromosome C05"/>
</dbReference>
<dbReference type="InterPro" id="IPR001841">
    <property type="entry name" value="Znf_RING"/>
</dbReference>
<dbReference type="GO" id="GO:0016567">
    <property type="term" value="P:protein ubiquitination"/>
    <property type="evidence" value="ECO:0007669"/>
    <property type="project" value="UniProtKB-UniPathway"/>
</dbReference>
<keyword evidence="8" id="KW-0479">Metal-binding</keyword>
<dbReference type="InterPro" id="IPR031127">
    <property type="entry name" value="E3_UB_ligase_RBR"/>
</dbReference>
<evidence type="ECO:0000256" key="1">
    <source>
        <dbReference type="ARBA" id="ARBA00001798"/>
    </source>
</evidence>
<proteinExistence type="inferred from homology"/>
<dbReference type="SMART" id="SM00647">
    <property type="entry name" value="IBR"/>
    <property type="match status" value="2"/>
</dbReference>
<evidence type="ECO:0000256" key="8">
    <source>
        <dbReference type="ARBA" id="ARBA00022723"/>
    </source>
</evidence>
<dbReference type="GO" id="GO:0008270">
    <property type="term" value="F:zinc ion binding"/>
    <property type="evidence" value="ECO:0007669"/>
    <property type="project" value="UniProtKB-KW"/>
</dbReference>
<evidence type="ECO:0000256" key="2">
    <source>
        <dbReference type="ARBA" id="ARBA00001947"/>
    </source>
</evidence>
<evidence type="ECO:0000256" key="3">
    <source>
        <dbReference type="ARBA" id="ARBA00003976"/>
    </source>
</evidence>
<organism evidence="17">
    <name type="scientific">Brassica napus</name>
    <name type="common">Rape</name>
    <dbReference type="NCBI Taxonomy" id="3708"/>
    <lineage>
        <taxon>Eukaryota</taxon>
        <taxon>Viridiplantae</taxon>
        <taxon>Streptophyta</taxon>
        <taxon>Embryophyta</taxon>
        <taxon>Tracheophyta</taxon>
        <taxon>Spermatophyta</taxon>
        <taxon>Magnoliopsida</taxon>
        <taxon>eudicotyledons</taxon>
        <taxon>Gunneridae</taxon>
        <taxon>Pentapetalae</taxon>
        <taxon>rosids</taxon>
        <taxon>malvids</taxon>
        <taxon>Brassicales</taxon>
        <taxon>Brassicaceae</taxon>
        <taxon>Brassiceae</taxon>
        <taxon>Brassica</taxon>
    </lineage>
</organism>
<dbReference type="PROSITE" id="PS50089">
    <property type="entry name" value="ZF_RING_2"/>
    <property type="match status" value="1"/>
</dbReference>
<reference evidence="17" key="1">
    <citation type="submission" date="2021-01" db="EMBL/GenBank/DDBJ databases">
        <authorList>
            <consortium name="Genoscope - CEA"/>
            <person name="William W."/>
        </authorList>
    </citation>
    <scope>NUCLEOTIDE SEQUENCE</scope>
</reference>
<evidence type="ECO:0000259" key="15">
    <source>
        <dbReference type="PROSITE" id="PS50089"/>
    </source>
</evidence>
<dbReference type="KEGG" id="bna:106397455"/>
<evidence type="ECO:0000256" key="9">
    <source>
        <dbReference type="ARBA" id="ARBA00022737"/>
    </source>
</evidence>
<keyword evidence="7" id="KW-0808">Transferase</keyword>
<gene>
    <name evidence="17" type="ORF">DARMORV10_C05P04240.1</name>
</gene>
<evidence type="ECO:0000256" key="10">
    <source>
        <dbReference type="ARBA" id="ARBA00022771"/>
    </source>
</evidence>
<dbReference type="SUPFAM" id="SSF57850">
    <property type="entry name" value="RING/U-box"/>
    <property type="match status" value="3"/>
</dbReference>